<evidence type="ECO:0000256" key="7">
    <source>
        <dbReference type="ARBA" id="ARBA00022840"/>
    </source>
</evidence>
<dbReference type="CDD" id="cd00673">
    <property type="entry name" value="AlaRS_core"/>
    <property type="match status" value="1"/>
</dbReference>
<organism evidence="13 14">
    <name type="scientific">Sphingobacterium gobiense</name>
    <dbReference type="NCBI Taxonomy" id="1382456"/>
    <lineage>
        <taxon>Bacteria</taxon>
        <taxon>Pseudomonadati</taxon>
        <taxon>Bacteroidota</taxon>
        <taxon>Sphingobacteriia</taxon>
        <taxon>Sphingobacteriales</taxon>
        <taxon>Sphingobacteriaceae</taxon>
        <taxon>Sphingobacterium</taxon>
    </lineage>
</organism>
<dbReference type="FunFam" id="3.30.980.10:FF:000004">
    <property type="entry name" value="Alanine--tRNA ligase, cytoplasmic"/>
    <property type="match status" value="1"/>
</dbReference>
<dbReference type="GO" id="GO:0008270">
    <property type="term" value="F:zinc ion binding"/>
    <property type="evidence" value="ECO:0007669"/>
    <property type="project" value="UniProtKB-UniRule"/>
</dbReference>
<dbReference type="SUPFAM" id="SSF55681">
    <property type="entry name" value="Class II aaRS and biotin synthetases"/>
    <property type="match status" value="1"/>
</dbReference>
<comment type="catalytic activity">
    <reaction evidence="11">
        <text>tRNA(Ala) + L-alanine + ATP = L-alanyl-tRNA(Ala) + AMP + diphosphate</text>
        <dbReference type="Rhea" id="RHEA:12540"/>
        <dbReference type="Rhea" id="RHEA-COMP:9657"/>
        <dbReference type="Rhea" id="RHEA-COMP:9923"/>
        <dbReference type="ChEBI" id="CHEBI:30616"/>
        <dbReference type="ChEBI" id="CHEBI:33019"/>
        <dbReference type="ChEBI" id="CHEBI:57972"/>
        <dbReference type="ChEBI" id="CHEBI:78442"/>
        <dbReference type="ChEBI" id="CHEBI:78497"/>
        <dbReference type="ChEBI" id="CHEBI:456215"/>
        <dbReference type="EC" id="6.1.1.7"/>
    </reaction>
</comment>
<keyword evidence="2 11" id="KW-0820">tRNA-binding</keyword>
<dbReference type="Proteomes" id="UP000238642">
    <property type="component" value="Unassembled WGS sequence"/>
</dbReference>
<keyword evidence="10 11" id="KW-0030">Aminoacyl-tRNA synthetase</keyword>
<comment type="domain">
    <text evidence="11">Consists of three domains; the N-terminal catalytic domain, the editing domain and the C-terminal C-Ala domain. The editing domain removes incorrectly charged amino acids, while the C-Ala domain, along with tRNA(Ala), serves as a bridge to cooperatively bring together the editing and aminoacylation centers thus stimulating deacylation of misacylated tRNAs.</text>
</comment>
<dbReference type="InterPro" id="IPR018164">
    <property type="entry name" value="Ala-tRNA-synth_IIc_N"/>
</dbReference>
<dbReference type="GO" id="GO:0000049">
    <property type="term" value="F:tRNA binding"/>
    <property type="evidence" value="ECO:0007669"/>
    <property type="project" value="UniProtKB-KW"/>
</dbReference>
<dbReference type="InterPro" id="IPR023033">
    <property type="entry name" value="Ala_tRNA_ligase_euk/bac"/>
</dbReference>
<dbReference type="AlphaFoldDB" id="A0A2S9JVX4"/>
<dbReference type="InterPro" id="IPR050058">
    <property type="entry name" value="Ala-tRNA_ligase"/>
</dbReference>
<dbReference type="InterPro" id="IPR045864">
    <property type="entry name" value="aa-tRNA-synth_II/BPL/LPL"/>
</dbReference>
<name>A0A2S9JVX4_9SPHI</name>
<dbReference type="PROSITE" id="PS50860">
    <property type="entry name" value="AA_TRNA_LIGASE_II_ALA"/>
    <property type="match status" value="1"/>
</dbReference>
<evidence type="ECO:0000256" key="9">
    <source>
        <dbReference type="ARBA" id="ARBA00022917"/>
    </source>
</evidence>
<dbReference type="InterPro" id="IPR003156">
    <property type="entry name" value="DHHA1_dom"/>
</dbReference>
<evidence type="ECO:0000256" key="1">
    <source>
        <dbReference type="ARBA" id="ARBA00008226"/>
    </source>
</evidence>
<feature type="domain" description="Alanyl-transfer RNA synthetases family profile" evidence="12">
    <location>
        <begin position="1"/>
        <end position="706"/>
    </location>
</feature>
<dbReference type="FunFam" id="3.30.54.20:FF:000001">
    <property type="entry name" value="Alanine--tRNA ligase"/>
    <property type="match status" value="1"/>
</dbReference>
<keyword evidence="4 11" id="KW-0479">Metal-binding</keyword>
<keyword evidence="3 11" id="KW-0436">Ligase</keyword>
<feature type="binding site" evidence="11">
    <location>
        <position position="663"/>
    </location>
    <ligand>
        <name>Zn(2+)</name>
        <dbReference type="ChEBI" id="CHEBI:29105"/>
    </ligand>
</feature>
<sequence length="870" mass="97678">MTSKEIREAFLSFFRDRSHHVVPSAPVVVKNDPTLMFTNAGMNQFKEIFLGEVPVKYSRVTDTQRCLRVSGKHNDLEEVGIDTYHHTLFEMLGNWSFGDYFKKEAIAWSWELLTEVYKLDKDRLYVTIFEGDEKEGLERDLEAYDLWKNHVAEDRILLGNKKDNFWEMGETGPCGPCSEIHYDMRPDEQRDAVKGQDLVNADDPQVIEIWNLVFIQFNRLKSGKLEPLPAKHVDTGMGFERLVRSIQGKTSNYDTDVFQPIIQFIAEKAGTNYGVDEKKDIAMRVLSDHIRAVSFAIADGQLPSNNKAGYVIRRILRRAVRYAYTFLGFKTPFINELVPLLAKQFEGVFDELIQQQGFVQKVVLEEEVSFLRTLTTGIQRFENYIAEHKAIDGDFAFELFDTYGFPVDLTGLLAREKGLHVDMDGFQGALQQQKERSRAATVIDTGDWVTVSDGDETDFVGYDYLEATTQILKYRKVTIKGKQQYQLILSVTPFYAEGGGQVGDTGLLISEAQEKIYVTDTKKENGLVVHFVKELPPVLAGNFTATVDRDKRIDTESNHSATHLLHAALKQVLGDHVNQKGSLVSPDILRFDVSHFAKITTEELKLVEDIVNGKIRENIQLKEERDIPYQQAIESGVTALFGEKYGDSVRVVTFDSSFSKELCGGTHVRATGQIGFFKIVSESAVAAGVRRIEAITGSKASAVIREQFELIDSMRELMNSPKDFLSTLERVLNENSELKKAIEKHIREKSLQMKQELEDKMEKINGVNFLSMIVDLPNPDAVKTLAFALKGAMDNVFVVLGANIDGKPSLTVSISDRLAKERGWNAGAIVKDLAKDIQGGGGGQPFFATAGGKLVEGLPKAIARAKEFVK</sequence>
<dbReference type="SUPFAM" id="SSF101353">
    <property type="entry name" value="Putative anticodon-binding domain of alanyl-tRNA synthetase (AlaRS)"/>
    <property type="match status" value="1"/>
</dbReference>
<evidence type="ECO:0000256" key="8">
    <source>
        <dbReference type="ARBA" id="ARBA00022884"/>
    </source>
</evidence>
<evidence type="ECO:0000313" key="13">
    <source>
        <dbReference type="EMBL" id="PRD57281.1"/>
    </source>
</evidence>
<dbReference type="SUPFAM" id="SSF50447">
    <property type="entry name" value="Translation proteins"/>
    <property type="match status" value="1"/>
</dbReference>
<dbReference type="Pfam" id="PF07973">
    <property type="entry name" value="tRNA_SAD"/>
    <property type="match status" value="1"/>
</dbReference>
<evidence type="ECO:0000256" key="6">
    <source>
        <dbReference type="ARBA" id="ARBA00022833"/>
    </source>
</evidence>
<keyword evidence="11" id="KW-0963">Cytoplasm</keyword>
<comment type="function">
    <text evidence="11">Catalyzes the attachment of alanine to tRNA(Ala) in a two-step reaction: alanine is first activated by ATP to form Ala-AMP and then transferred to the acceptor end of tRNA(Ala). Also edits incorrectly charged Ser-tRNA(Ala) and Gly-tRNA(Ala) via its editing domain.</text>
</comment>
<feature type="binding site" evidence="11">
    <location>
        <position position="563"/>
    </location>
    <ligand>
        <name>Zn(2+)</name>
        <dbReference type="ChEBI" id="CHEBI:29105"/>
    </ligand>
</feature>
<dbReference type="InterPro" id="IPR018165">
    <property type="entry name" value="Ala-tRNA-synth_IIc_core"/>
</dbReference>
<protein>
    <recommendedName>
        <fullName evidence="11">Alanine--tRNA ligase</fullName>
        <ecNumber evidence="11">6.1.1.7</ecNumber>
    </recommendedName>
    <alternativeName>
        <fullName evidence="11">Alanyl-tRNA synthetase</fullName>
        <shortName evidence="11">AlaRS</shortName>
    </alternativeName>
</protein>
<dbReference type="GO" id="GO:0004813">
    <property type="term" value="F:alanine-tRNA ligase activity"/>
    <property type="evidence" value="ECO:0007669"/>
    <property type="project" value="UniProtKB-UniRule"/>
</dbReference>
<dbReference type="SUPFAM" id="SSF55186">
    <property type="entry name" value="ThrRS/AlaRS common domain"/>
    <property type="match status" value="1"/>
</dbReference>
<accession>A0A2S9JVX4</accession>
<dbReference type="PANTHER" id="PTHR11777">
    <property type="entry name" value="ALANYL-TRNA SYNTHETASE"/>
    <property type="match status" value="1"/>
</dbReference>
<proteinExistence type="inferred from homology"/>
<dbReference type="Gene3D" id="2.40.30.130">
    <property type="match status" value="1"/>
</dbReference>
<dbReference type="FunFam" id="3.30.930.10:FF:000011">
    <property type="entry name" value="Alanine--tRNA ligase, cytoplasmic"/>
    <property type="match status" value="1"/>
</dbReference>
<evidence type="ECO:0000259" key="12">
    <source>
        <dbReference type="PROSITE" id="PS50860"/>
    </source>
</evidence>
<dbReference type="Pfam" id="PF02272">
    <property type="entry name" value="DHHA1"/>
    <property type="match status" value="1"/>
</dbReference>
<keyword evidence="7 11" id="KW-0067">ATP-binding</keyword>
<dbReference type="OrthoDB" id="9803884at2"/>
<evidence type="ECO:0000256" key="4">
    <source>
        <dbReference type="ARBA" id="ARBA00022723"/>
    </source>
</evidence>
<dbReference type="PANTHER" id="PTHR11777:SF9">
    <property type="entry name" value="ALANINE--TRNA LIGASE, CYTOPLASMIC"/>
    <property type="match status" value="1"/>
</dbReference>
<dbReference type="GO" id="GO:0005524">
    <property type="term" value="F:ATP binding"/>
    <property type="evidence" value="ECO:0007669"/>
    <property type="project" value="UniProtKB-UniRule"/>
</dbReference>
<evidence type="ECO:0000256" key="3">
    <source>
        <dbReference type="ARBA" id="ARBA00022598"/>
    </source>
</evidence>
<dbReference type="PRINTS" id="PR00980">
    <property type="entry name" value="TRNASYNTHALA"/>
</dbReference>
<feature type="binding site" evidence="11">
    <location>
        <position position="559"/>
    </location>
    <ligand>
        <name>Zn(2+)</name>
        <dbReference type="ChEBI" id="CHEBI:29105"/>
    </ligand>
</feature>
<keyword evidence="8 11" id="KW-0694">RNA-binding</keyword>
<evidence type="ECO:0000256" key="11">
    <source>
        <dbReference type="HAMAP-Rule" id="MF_00036"/>
    </source>
</evidence>
<dbReference type="HAMAP" id="MF_00036_B">
    <property type="entry name" value="Ala_tRNA_synth_B"/>
    <property type="match status" value="1"/>
</dbReference>
<dbReference type="InterPro" id="IPR012947">
    <property type="entry name" value="tRNA_SAD"/>
</dbReference>
<feature type="binding site" evidence="11">
    <location>
        <position position="667"/>
    </location>
    <ligand>
        <name>Zn(2+)</name>
        <dbReference type="ChEBI" id="CHEBI:29105"/>
    </ligand>
</feature>
<dbReference type="Gene3D" id="3.30.980.10">
    <property type="entry name" value="Threonyl-trna Synthetase, Chain A, domain 2"/>
    <property type="match status" value="1"/>
</dbReference>
<evidence type="ECO:0000256" key="10">
    <source>
        <dbReference type="ARBA" id="ARBA00023146"/>
    </source>
</evidence>
<keyword evidence="9 11" id="KW-0648">Protein biosynthesis</keyword>
<gene>
    <name evidence="11" type="primary">alaS</name>
    <name evidence="13" type="ORF">C5749_08825</name>
</gene>
<dbReference type="EC" id="6.1.1.7" evidence="11"/>
<dbReference type="InterPro" id="IPR002318">
    <property type="entry name" value="Ala-tRNA-lgiase_IIc"/>
</dbReference>
<dbReference type="GO" id="GO:0006419">
    <property type="term" value="P:alanyl-tRNA aminoacylation"/>
    <property type="evidence" value="ECO:0007669"/>
    <property type="project" value="UniProtKB-UniRule"/>
</dbReference>
<keyword evidence="14" id="KW-1185">Reference proteome</keyword>
<dbReference type="RefSeq" id="WP_105724909.1">
    <property type="nucleotide sequence ID" value="NZ_PVBS01000001.1"/>
</dbReference>
<dbReference type="SMART" id="SM00863">
    <property type="entry name" value="tRNA_SAD"/>
    <property type="match status" value="1"/>
</dbReference>
<comment type="subcellular location">
    <subcellularLocation>
        <location evidence="11">Cytoplasm</location>
    </subcellularLocation>
</comment>
<dbReference type="Gene3D" id="3.30.54.20">
    <property type="match status" value="1"/>
</dbReference>
<evidence type="ECO:0000256" key="5">
    <source>
        <dbReference type="ARBA" id="ARBA00022741"/>
    </source>
</evidence>
<dbReference type="InterPro" id="IPR018163">
    <property type="entry name" value="Thr/Ala-tRNA-synth_IIc_edit"/>
</dbReference>
<dbReference type="GO" id="GO:0002161">
    <property type="term" value="F:aminoacyl-tRNA deacylase activity"/>
    <property type="evidence" value="ECO:0007669"/>
    <property type="project" value="TreeGrafter"/>
</dbReference>
<comment type="similarity">
    <text evidence="1 11">Belongs to the class-II aminoacyl-tRNA synthetase family.</text>
</comment>
<dbReference type="Pfam" id="PF01411">
    <property type="entry name" value="tRNA-synt_2c"/>
    <property type="match status" value="1"/>
</dbReference>
<keyword evidence="5 11" id="KW-0547">Nucleotide-binding</keyword>
<dbReference type="InterPro" id="IPR009000">
    <property type="entry name" value="Transl_B-barrel_sf"/>
</dbReference>
<comment type="cofactor">
    <cofactor evidence="11">
        <name>Zn(2+)</name>
        <dbReference type="ChEBI" id="CHEBI:29105"/>
    </cofactor>
    <text evidence="11">Binds 1 zinc ion per subunit.</text>
</comment>
<dbReference type="InterPro" id="IPR018162">
    <property type="entry name" value="Ala-tRNA-ligase_IIc_anticod-bd"/>
</dbReference>
<dbReference type="FunFam" id="3.10.310.40:FF:000001">
    <property type="entry name" value="Alanine--tRNA ligase"/>
    <property type="match status" value="1"/>
</dbReference>
<comment type="caution">
    <text evidence="13">The sequence shown here is derived from an EMBL/GenBank/DDBJ whole genome shotgun (WGS) entry which is preliminary data.</text>
</comment>
<dbReference type="NCBIfam" id="TIGR00344">
    <property type="entry name" value="alaS"/>
    <property type="match status" value="1"/>
</dbReference>
<evidence type="ECO:0000256" key="2">
    <source>
        <dbReference type="ARBA" id="ARBA00022555"/>
    </source>
</evidence>
<evidence type="ECO:0000313" key="14">
    <source>
        <dbReference type="Proteomes" id="UP000238642"/>
    </source>
</evidence>
<dbReference type="Gene3D" id="3.10.310.40">
    <property type="match status" value="1"/>
</dbReference>
<keyword evidence="6 11" id="KW-0862">Zinc</keyword>
<reference evidence="13 14" key="1">
    <citation type="submission" date="2018-02" db="EMBL/GenBank/DDBJ databases">
        <title>The draft genome of Sphingobacterium gobiense H7.</title>
        <authorList>
            <person name="Li L."/>
            <person name="Liu L."/>
            <person name="Zhang X."/>
            <person name="Wang T."/>
            <person name="Liang L."/>
        </authorList>
    </citation>
    <scope>NUCLEOTIDE SEQUENCE [LARGE SCALE GENOMIC DNA]</scope>
    <source>
        <strain evidence="13 14">ACCC 05757</strain>
    </source>
</reference>
<dbReference type="Gene3D" id="3.30.930.10">
    <property type="entry name" value="Bira Bifunctional Protein, Domain 2"/>
    <property type="match status" value="1"/>
</dbReference>
<dbReference type="GO" id="GO:0005737">
    <property type="term" value="C:cytoplasm"/>
    <property type="evidence" value="ECO:0007669"/>
    <property type="project" value="UniProtKB-SubCell"/>
</dbReference>
<dbReference type="EMBL" id="PVBS01000001">
    <property type="protein sequence ID" value="PRD57281.1"/>
    <property type="molecule type" value="Genomic_DNA"/>
</dbReference>